<protein>
    <submittedName>
        <fullName evidence="6">Cyanophycinase</fullName>
    </submittedName>
</protein>
<evidence type="ECO:0000313" key="7">
    <source>
        <dbReference type="Proteomes" id="UP000617628"/>
    </source>
</evidence>
<comment type="caution">
    <text evidence="6">The sequence shown here is derived from an EMBL/GenBank/DDBJ whole genome shotgun (WGS) entry which is preliminary data.</text>
</comment>
<organism evidence="6 7">
    <name type="scientific">Pelagicoccus mobilis</name>
    <dbReference type="NCBI Taxonomy" id="415221"/>
    <lineage>
        <taxon>Bacteria</taxon>
        <taxon>Pseudomonadati</taxon>
        <taxon>Verrucomicrobiota</taxon>
        <taxon>Opitutia</taxon>
        <taxon>Puniceicoccales</taxon>
        <taxon>Pelagicoccaceae</taxon>
        <taxon>Pelagicoccus</taxon>
    </lineage>
</organism>
<keyword evidence="4" id="KW-0720">Serine protease</keyword>
<keyword evidence="3" id="KW-0378">Hydrolase</keyword>
<feature type="chain" id="PRO_5037311875" evidence="5">
    <location>
        <begin position="21"/>
        <end position="327"/>
    </location>
</feature>
<dbReference type="PANTHER" id="PTHR36175">
    <property type="entry name" value="CYANOPHYCINASE"/>
    <property type="match status" value="1"/>
</dbReference>
<dbReference type="Pfam" id="PF03575">
    <property type="entry name" value="Peptidase_S51"/>
    <property type="match status" value="1"/>
</dbReference>
<feature type="signal peptide" evidence="5">
    <location>
        <begin position="1"/>
        <end position="20"/>
    </location>
</feature>
<dbReference type="Gene3D" id="3.40.50.880">
    <property type="match status" value="1"/>
</dbReference>
<sequence length="327" mass="35377">MKRLVATLFIGFATILTCSASGPERYLTGNAGDANALQTSGGYALMGGGGDVDDAFRWLLRKSGGGDVVVLRASGSDGYNPYLFSELGETVDSVESLVFRKRKQAFDPEVAKTIEEAELIFLAGGDQSKYVRFWKDTPVEDLIHKHVKAGKPIGGSSAGLAILGHISYSAMHDGDLTSKLALKYPNHRYITLEDDFLKLPGLENVLTDSHFSDRARMGRLLIMLRKRALEHPEEATIGIGIDEATALCIDTDGTIQVMTPRRGSAYFVTIDTFSNDSIEGTSANVTRLTATPTPISFNTEALAAAGEQIRLQILDAQVKQITLSQDD</sequence>
<dbReference type="CDD" id="cd03145">
    <property type="entry name" value="GAT1_cyanophycinase"/>
    <property type="match status" value="1"/>
</dbReference>
<dbReference type="RefSeq" id="WP_200354191.1">
    <property type="nucleotide sequence ID" value="NZ_JAENIL010000005.1"/>
</dbReference>
<dbReference type="GO" id="GO:0008236">
    <property type="term" value="F:serine-type peptidase activity"/>
    <property type="evidence" value="ECO:0007669"/>
    <property type="project" value="UniProtKB-KW"/>
</dbReference>
<evidence type="ECO:0000256" key="2">
    <source>
        <dbReference type="ARBA" id="ARBA00022670"/>
    </source>
</evidence>
<proteinExistence type="inferred from homology"/>
<evidence type="ECO:0000256" key="5">
    <source>
        <dbReference type="SAM" id="SignalP"/>
    </source>
</evidence>
<dbReference type="InterPro" id="IPR029062">
    <property type="entry name" value="Class_I_gatase-like"/>
</dbReference>
<evidence type="ECO:0000256" key="3">
    <source>
        <dbReference type="ARBA" id="ARBA00022801"/>
    </source>
</evidence>
<dbReference type="EMBL" id="JAENIL010000005">
    <property type="protein sequence ID" value="MBK1875975.1"/>
    <property type="molecule type" value="Genomic_DNA"/>
</dbReference>
<evidence type="ECO:0000313" key="6">
    <source>
        <dbReference type="EMBL" id="MBK1875975.1"/>
    </source>
</evidence>
<dbReference type="InterPro" id="IPR005320">
    <property type="entry name" value="Peptidase_S51"/>
</dbReference>
<dbReference type="Proteomes" id="UP000617628">
    <property type="component" value="Unassembled WGS sequence"/>
</dbReference>
<keyword evidence="2" id="KW-0645">Protease</keyword>
<evidence type="ECO:0000256" key="1">
    <source>
        <dbReference type="ARBA" id="ARBA00006534"/>
    </source>
</evidence>
<reference evidence="6" key="1">
    <citation type="submission" date="2021-01" db="EMBL/GenBank/DDBJ databases">
        <title>Modified the classification status of verrucomicrobia.</title>
        <authorList>
            <person name="Feng X."/>
        </authorList>
    </citation>
    <scope>NUCLEOTIDE SEQUENCE</scope>
    <source>
        <strain evidence="6">KCTC 13126</strain>
    </source>
</reference>
<gene>
    <name evidence="6" type="ORF">JIN87_03785</name>
</gene>
<dbReference type="GO" id="GO:0006508">
    <property type="term" value="P:proteolysis"/>
    <property type="evidence" value="ECO:0007669"/>
    <property type="project" value="UniProtKB-KW"/>
</dbReference>
<evidence type="ECO:0000256" key="4">
    <source>
        <dbReference type="ARBA" id="ARBA00022825"/>
    </source>
</evidence>
<accession>A0A934VPM6</accession>
<dbReference type="AlphaFoldDB" id="A0A934VPM6"/>
<keyword evidence="7" id="KW-1185">Reference proteome</keyword>
<keyword evidence="5" id="KW-0732">Signal</keyword>
<comment type="similarity">
    <text evidence="1">Belongs to the peptidase S51 family.</text>
</comment>
<name>A0A934VPM6_9BACT</name>
<dbReference type="SUPFAM" id="SSF52317">
    <property type="entry name" value="Class I glutamine amidotransferase-like"/>
    <property type="match status" value="1"/>
</dbReference>
<dbReference type="PANTHER" id="PTHR36175:SF1">
    <property type="entry name" value="CYANOPHYCINASE"/>
    <property type="match status" value="1"/>
</dbReference>